<feature type="region of interest" description="Disordered" evidence="2">
    <location>
        <begin position="114"/>
        <end position="149"/>
    </location>
</feature>
<feature type="compositionally biased region" description="Polar residues" evidence="2">
    <location>
        <begin position="438"/>
        <end position="452"/>
    </location>
</feature>
<keyword evidence="1" id="KW-0175">Coiled coil</keyword>
<feature type="compositionally biased region" description="Polar residues" evidence="2">
    <location>
        <begin position="1255"/>
        <end position="1271"/>
    </location>
</feature>
<reference evidence="3 4" key="1">
    <citation type="journal article" date="2019" name="Nat. Ecol. Evol.">
        <title>Megaphylogeny resolves global patterns of mushroom evolution.</title>
        <authorList>
            <person name="Varga T."/>
            <person name="Krizsan K."/>
            <person name="Foldi C."/>
            <person name="Dima B."/>
            <person name="Sanchez-Garcia M."/>
            <person name="Sanchez-Ramirez S."/>
            <person name="Szollosi G.J."/>
            <person name="Szarkandi J.G."/>
            <person name="Papp V."/>
            <person name="Albert L."/>
            <person name="Andreopoulos W."/>
            <person name="Angelini C."/>
            <person name="Antonin V."/>
            <person name="Barry K.W."/>
            <person name="Bougher N.L."/>
            <person name="Buchanan P."/>
            <person name="Buyck B."/>
            <person name="Bense V."/>
            <person name="Catcheside P."/>
            <person name="Chovatia M."/>
            <person name="Cooper J."/>
            <person name="Damon W."/>
            <person name="Desjardin D."/>
            <person name="Finy P."/>
            <person name="Geml J."/>
            <person name="Haridas S."/>
            <person name="Hughes K."/>
            <person name="Justo A."/>
            <person name="Karasinski D."/>
            <person name="Kautmanova I."/>
            <person name="Kiss B."/>
            <person name="Kocsube S."/>
            <person name="Kotiranta H."/>
            <person name="LaButti K.M."/>
            <person name="Lechner B.E."/>
            <person name="Liimatainen K."/>
            <person name="Lipzen A."/>
            <person name="Lukacs Z."/>
            <person name="Mihaltcheva S."/>
            <person name="Morgado L.N."/>
            <person name="Niskanen T."/>
            <person name="Noordeloos M.E."/>
            <person name="Ohm R.A."/>
            <person name="Ortiz-Santana B."/>
            <person name="Ovrebo C."/>
            <person name="Racz N."/>
            <person name="Riley R."/>
            <person name="Savchenko A."/>
            <person name="Shiryaev A."/>
            <person name="Soop K."/>
            <person name="Spirin V."/>
            <person name="Szebenyi C."/>
            <person name="Tomsovsky M."/>
            <person name="Tulloss R.E."/>
            <person name="Uehling J."/>
            <person name="Grigoriev I.V."/>
            <person name="Vagvolgyi C."/>
            <person name="Papp T."/>
            <person name="Martin F.M."/>
            <person name="Miettinen O."/>
            <person name="Hibbett D.S."/>
            <person name="Nagy L.G."/>
        </authorList>
    </citation>
    <scope>NUCLEOTIDE SEQUENCE [LARGE SCALE GENOMIC DNA]</scope>
    <source>
        <strain evidence="3 4">CBS 121175</strain>
    </source>
</reference>
<feature type="coiled-coil region" evidence="1">
    <location>
        <begin position="1125"/>
        <end position="1192"/>
    </location>
</feature>
<feature type="compositionally biased region" description="Acidic residues" evidence="2">
    <location>
        <begin position="140"/>
        <end position="149"/>
    </location>
</feature>
<feature type="region of interest" description="Disordered" evidence="2">
    <location>
        <begin position="181"/>
        <end position="208"/>
    </location>
</feature>
<feature type="compositionally biased region" description="Basic residues" evidence="2">
    <location>
        <begin position="1220"/>
        <end position="1230"/>
    </location>
</feature>
<dbReference type="EMBL" id="ML210149">
    <property type="protein sequence ID" value="TFK29562.1"/>
    <property type="molecule type" value="Genomic_DNA"/>
</dbReference>
<gene>
    <name evidence="3" type="ORF">FA15DRAFT_664110</name>
</gene>
<feature type="compositionally biased region" description="Low complexity" evidence="2">
    <location>
        <begin position="813"/>
        <end position="825"/>
    </location>
</feature>
<feature type="region of interest" description="Disordered" evidence="2">
    <location>
        <begin position="1208"/>
        <end position="1283"/>
    </location>
</feature>
<feature type="compositionally biased region" description="Low complexity" evidence="2">
    <location>
        <begin position="961"/>
        <end position="973"/>
    </location>
</feature>
<feature type="region of interest" description="Disordered" evidence="2">
    <location>
        <begin position="431"/>
        <end position="562"/>
    </location>
</feature>
<feature type="region of interest" description="Disordered" evidence="2">
    <location>
        <begin position="20"/>
        <end position="58"/>
    </location>
</feature>
<dbReference type="Proteomes" id="UP000307440">
    <property type="component" value="Unassembled WGS sequence"/>
</dbReference>
<feature type="compositionally biased region" description="Polar residues" evidence="2">
    <location>
        <begin position="891"/>
        <end position="902"/>
    </location>
</feature>
<feature type="compositionally biased region" description="Low complexity" evidence="2">
    <location>
        <begin position="838"/>
        <end position="855"/>
    </location>
</feature>
<feature type="compositionally biased region" description="Basic and acidic residues" evidence="2">
    <location>
        <begin position="274"/>
        <end position="283"/>
    </location>
</feature>
<feature type="compositionally biased region" description="Polar residues" evidence="2">
    <location>
        <begin position="740"/>
        <end position="774"/>
    </location>
</feature>
<keyword evidence="4" id="KW-1185">Reference proteome</keyword>
<dbReference type="STRING" id="230819.A0A5C3LAC7"/>
<feature type="region of interest" description="Disordered" evidence="2">
    <location>
        <begin position="648"/>
        <end position="1019"/>
    </location>
</feature>
<accession>A0A5C3LAC7</accession>
<feature type="compositionally biased region" description="Polar residues" evidence="2">
    <location>
        <begin position="114"/>
        <end position="123"/>
    </location>
</feature>
<feature type="region of interest" description="Disordered" evidence="2">
    <location>
        <begin position="266"/>
        <end position="367"/>
    </location>
</feature>
<feature type="compositionally biased region" description="Polar residues" evidence="2">
    <location>
        <begin position="537"/>
        <end position="553"/>
    </location>
</feature>
<evidence type="ECO:0000256" key="2">
    <source>
        <dbReference type="SAM" id="MobiDB-lite"/>
    </source>
</evidence>
<evidence type="ECO:0000313" key="3">
    <source>
        <dbReference type="EMBL" id="TFK29562.1"/>
    </source>
</evidence>
<proteinExistence type="predicted"/>
<sequence>MDTSSWSSFFHRPQLKSKVAIKSPFGKRKVDDPSPGPSNSSISSAERPESRGVIDISEPVGRRSSLDFCDSATPSLDYGARPLYTRSQTRVTSQQIQLQLDLGTEKPFSDWLTQSLGFQSSPPANEAGRSNAVTERHQEEEEEEVEDDEFVTDGGVWNDMNNLSSREVVAHLEALDSSSFGTLSRDVTPKKPQSNPLKIATQPEDLDPSDDALLQDASHLISSMASPLNSAVSGTSLARQLMANGFSLSHDRSSRYRSFGLTRSDSTTLPIGDRPSDRERFEVGPEAPPIPANAESIYVPPKTPRTPNYTKNRVKRRGSTGSIIEKQDSELVSPITRPNSQILSPTDPEDLYPSLSPYQNSPSPDANYKEYQDLFQERRHIPPAIDLNAAQSNARSKFSNVHSTSPSSSNISPGSDVLDYYSFAGAPEGFRPPFTPITEESLSQMTPSSTPLRNEKRDSHRPAGARSPMKHARGQRPVPYPARRPSDSGLPSHSPQTIVPERPHSVQFSSSSNEGHRPNPSISSLASLNDPLPEPPSFNTIFNGRQRSGSTPSPIKVVKYPNDSSRGKYAIELEQSGSNDASPVSGGSGSVGDQTFPESAMSNGWSIASPMVPGMETIARSDVPLSAALPGITNGQPSLAHQMLLSRAQSTKLDRHSRQGSFSMLPPKRPSGSPLVKQKILEDEEDPDSTSSTIVVEEVSQSSSQPTKRSLPSSPGQPLQPPLAANPQGLLPPSVPFTHTVISSTTGTRPVSVSSGADRSDAVSISTQGSNDSSGLLRIKSLPPLPTSPPPSSASSNSSQQPRGPRVPPRVPPSLELPSPPLSGQTTSESAPIRTTGSSSSSSRASMEPPSALLLSPPPASALHPFNRGSTNTIDALLHDSMSSPPPSYSVFDQHTSMQIQPSPVPSTPSELPYRQPLSPPELTISISQASLTPSEGLRTSGSRDSTVPGRPRQRPPLPAGPRVVGPRGPAGLQNVGSPIVQATTSTRERSGSTTSLGPRQPSTRRVTRPAAPQSPKFQTPAVRWKGYTLEVAKWTFSSSQLQDIVSRAIRESALSSSIRLLKLDSLDTDIPAELHRLEMHRTDVKAKYKALVRRRTLLFESLSLQFTHTSEESSTIGAHIVEQLKDVSRSLDSLAEELHVADEQIGQLNTLVQVHCSSALSVALRKLNGSLMKQKEENDFLRERNVYLEQERDEAWSQAQNIADEYDSNFSDRGDTSRRSSHVSAKRKSSATLSKAGLRSRRQSHRSSLASSMFGGQTPLTSRSQFSQFDSIPPMPPIPRRRPNVLTIYEPPLKSSGALSPNYVTPDSETNAIVSELYTMLGLPPDTAASSARIKRSRSITALPSAGLSPPPMSARFETFAARQRRSSLPGQSAINEVHNASDVESHAVLATLARLHEDPI</sequence>
<feature type="compositionally biased region" description="Low complexity" evidence="2">
    <location>
        <begin position="689"/>
        <end position="732"/>
    </location>
</feature>
<feature type="compositionally biased region" description="Polar residues" evidence="2">
    <location>
        <begin position="925"/>
        <end position="946"/>
    </location>
</feature>
<feature type="region of interest" description="Disordered" evidence="2">
    <location>
        <begin position="576"/>
        <end position="602"/>
    </location>
</feature>
<feature type="compositionally biased region" description="Low complexity" evidence="2">
    <location>
        <begin position="793"/>
        <end position="804"/>
    </location>
</feature>
<feature type="compositionally biased region" description="Polar residues" evidence="2">
    <location>
        <begin position="826"/>
        <end position="837"/>
    </location>
</feature>
<evidence type="ECO:0000313" key="4">
    <source>
        <dbReference type="Proteomes" id="UP000307440"/>
    </source>
</evidence>
<protein>
    <submittedName>
        <fullName evidence="3">Uncharacterized protein</fullName>
    </submittedName>
</protein>
<organism evidence="3 4">
    <name type="scientific">Coprinopsis marcescibilis</name>
    <name type="common">Agaric fungus</name>
    <name type="synonym">Psathyrella marcescibilis</name>
    <dbReference type="NCBI Taxonomy" id="230819"/>
    <lineage>
        <taxon>Eukaryota</taxon>
        <taxon>Fungi</taxon>
        <taxon>Dikarya</taxon>
        <taxon>Basidiomycota</taxon>
        <taxon>Agaricomycotina</taxon>
        <taxon>Agaricomycetes</taxon>
        <taxon>Agaricomycetidae</taxon>
        <taxon>Agaricales</taxon>
        <taxon>Agaricineae</taxon>
        <taxon>Psathyrellaceae</taxon>
        <taxon>Coprinopsis</taxon>
    </lineage>
</organism>
<feature type="compositionally biased region" description="Pro residues" evidence="2">
    <location>
        <begin position="783"/>
        <end position="792"/>
    </location>
</feature>
<dbReference type="OrthoDB" id="3271284at2759"/>
<evidence type="ECO:0000256" key="1">
    <source>
        <dbReference type="SAM" id="Coils"/>
    </source>
</evidence>
<name>A0A5C3LAC7_COPMA</name>